<evidence type="ECO:0000256" key="3">
    <source>
        <dbReference type="ARBA" id="ARBA00022782"/>
    </source>
</evidence>
<reference evidence="10" key="2">
    <citation type="submission" date="2020-10" db="EMBL/GenBank/DDBJ databases">
        <authorList>
            <person name="Scholz U."/>
            <person name="Mascher M."/>
            <person name="Fiebig A."/>
        </authorList>
    </citation>
    <scope>NUCLEOTIDE SEQUENCE [LARGE SCALE GENOMIC DNA]</scope>
    <source>
        <strain evidence="10">cv. Morex</strain>
    </source>
</reference>
<dbReference type="KEGG" id="hvg:123399308"/>
<comment type="subcellular location">
    <subcellularLocation>
        <location evidence="1">Nucleus</location>
    </subcellularLocation>
</comment>
<evidence type="ECO:0000313" key="10">
    <source>
        <dbReference type="EnsemblPlants" id="HORVU.MOREX.r3.5HG0437600.1"/>
    </source>
</evidence>
<feature type="compositionally biased region" description="Low complexity" evidence="8">
    <location>
        <begin position="75"/>
        <end position="87"/>
    </location>
</feature>
<dbReference type="OrthoDB" id="551907at2759"/>
<keyword evidence="2" id="KW-0217">Developmental protein</keyword>
<dbReference type="ExpressionAtlas" id="A0A287QH69">
    <property type="expression patterns" value="baseline"/>
</dbReference>
<feature type="region of interest" description="Disordered" evidence="8">
    <location>
        <begin position="185"/>
        <end position="289"/>
    </location>
</feature>
<dbReference type="InterPro" id="IPR044847">
    <property type="entry name" value="KAN_fam"/>
</dbReference>
<evidence type="ECO:0000256" key="4">
    <source>
        <dbReference type="ARBA" id="ARBA00023015"/>
    </source>
</evidence>
<dbReference type="PANTHER" id="PTHR31496:SF49">
    <property type="entry name" value="MYB-LIKE DOMAIN-CONTAINING PROTEIN"/>
    <property type="match status" value="1"/>
</dbReference>
<dbReference type="SMR" id="A0A287QH69"/>
<feature type="domain" description="Myb-like" evidence="9">
    <location>
        <begin position="97"/>
        <end position="148"/>
    </location>
</feature>
<protein>
    <recommendedName>
        <fullName evidence="9">Myb-like domain-containing protein</fullName>
    </recommendedName>
</protein>
<feature type="compositionally biased region" description="Low complexity" evidence="8">
    <location>
        <begin position="261"/>
        <end position="270"/>
    </location>
</feature>
<evidence type="ECO:0000256" key="6">
    <source>
        <dbReference type="ARBA" id="ARBA00023163"/>
    </source>
</evidence>
<evidence type="ECO:0000256" key="1">
    <source>
        <dbReference type="ARBA" id="ARBA00004123"/>
    </source>
</evidence>
<dbReference type="AlphaFoldDB" id="A0A287QH69"/>
<gene>
    <name evidence="10" type="primary">LOC123399308</name>
</gene>
<evidence type="ECO:0000256" key="2">
    <source>
        <dbReference type="ARBA" id="ARBA00022473"/>
    </source>
</evidence>
<dbReference type="GO" id="GO:0000976">
    <property type="term" value="F:transcription cis-regulatory region binding"/>
    <property type="evidence" value="ECO:0000318"/>
    <property type="project" value="GO_Central"/>
</dbReference>
<dbReference type="SUPFAM" id="SSF46689">
    <property type="entry name" value="Homeodomain-like"/>
    <property type="match status" value="1"/>
</dbReference>
<dbReference type="NCBIfam" id="TIGR01557">
    <property type="entry name" value="myb_SHAQKYF"/>
    <property type="match status" value="1"/>
</dbReference>
<dbReference type="GO" id="GO:0010158">
    <property type="term" value="P:abaxial cell fate specification"/>
    <property type="evidence" value="ECO:0007669"/>
    <property type="project" value="InterPro"/>
</dbReference>
<dbReference type="Gramene" id="HORVU.MOREX.r2.5HG0362240.1">
    <property type="protein sequence ID" value="HORVU.MOREX.r2.5HG0362240.1"/>
    <property type="gene ID" value="HORVU.MOREX.r2.5HG0362240"/>
</dbReference>
<dbReference type="PANTHER" id="PTHR31496">
    <property type="entry name" value="TRANSCRIPTION FACTOR KAN2-RELATED"/>
    <property type="match status" value="1"/>
</dbReference>
<dbReference type="Proteomes" id="UP000011116">
    <property type="component" value="Chromosome 5H"/>
</dbReference>
<sequence length="343" mass="36766">MNTPPPPPLPEACSITTAIPPDLSLHSPPSPCPAVGNEGEVRLGLHEAAAKRHRGLEEVLHQPNNAHGFKKSSCPAAGGAVARPAAGGRKRSSRAPRMRWTTALHAHFVRAVELLGGHERATPKSVLELMNVKDLTLAHVKSHLQMYRTVKGTDRSCVAGHGQTRGMGILRRVVAGDELINGFDGFNGNMVNTTSSNTTPRRSESPAGGQDHHDAWRRQAAAPAAAMVPPYLTTSEPHDHEHIMPENGMAPPAAPRRRKPSASNTSSSSSDDVDGTESFGCLALPPRRYDDDGHGDCARDRGLHDVAMVMAPSLEMRLGRQGWEQMEPSASASKELTPILKCL</sequence>
<dbReference type="InterPro" id="IPR001005">
    <property type="entry name" value="SANT/Myb"/>
</dbReference>
<dbReference type="EnsemblPlants" id="HORVU.MOREX.r3.5HG0437600.1">
    <property type="protein sequence ID" value="HORVU.MOREX.r3.5HG0437600.1"/>
    <property type="gene ID" value="HORVU.MOREX.r3.5HG0437600"/>
</dbReference>
<evidence type="ECO:0000256" key="5">
    <source>
        <dbReference type="ARBA" id="ARBA00023125"/>
    </source>
</evidence>
<reference evidence="10" key="3">
    <citation type="submission" date="2022-01" db="UniProtKB">
        <authorList>
            <consortium name="EnsemblPlants"/>
        </authorList>
    </citation>
    <scope>IDENTIFICATION</scope>
    <source>
        <strain evidence="10">subsp. vulgare</strain>
    </source>
</reference>
<feature type="region of interest" description="Disordered" evidence="8">
    <location>
        <begin position="68"/>
        <end position="95"/>
    </location>
</feature>
<name>A0A287QH69_HORVV</name>
<dbReference type="GO" id="GO:0006355">
    <property type="term" value="P:regulation of DNA-templated transcription"/>
    <property type="evidence" value="ECO:0000318"/>
    <property type="project" value="GO_Central"/>
</dbReference>
<dbReference type="InterPro" id="IPR009057">
    <property type="entry name" value="Homeodomain-like_sf"/>
</dbReference>
<dbReference type="InterPro" id="IPR006447">
    <property type="entry name" value="Myb_dom_plants"/>
</dbReference>
<dbReference type="RefSeq" id="XP_044949657.1">
    <property type="nucleotide sequence ID" value="XM_045093722.1"/>
</dbReference>
<evidence type="ECO:0000259" key="9">
    <source>
        <dbReference type="Pfam" id="PF00249"/>
    </source>
</evidence>
<proteinExistence type="predicted"/>
<dbReference type="GeneID" id="123399308"/>
<dbReference type="Pfam" id="PF00249">
    <property type="entry name" value="Myb_DNA-binding"/>
    <property type="match status" value="1"/>
</dbReference>
<dbReference type="FunFam" id="1.10.10.60:FF:000002">
    <property type="entry name" value="Myb family transcription factor"/>
    <property type="match status" value="1"/>
</dbReference>
<keyword evidence="6" id="KW-0804">Transcription</keyword>
<accession>A0A287QH69</accession>
<keyword evidence="3" id="KW-0221">Differentiation</keyword>
<evidence type="ECO:0000256" key="7">
    <source>
        <dbReference type="ARBA" id="ARBA00023242"/>
    </source>
</evidence>
<keyword evidence="4" id="KW-0805">Transcription regulation</keyword>
<dbReference type="Gramene" id="HORVU.MOREX.r3.5HG0437600.1">
    <property type="protein sequence ID" value="HORVU.MOREX.r3.5HG0437600.1"/>
    <property type="gene ID" value="HORVU.MOREX.r3.5HG0437600"/>
</dbReference>
<evidence type="ECO:0000313" key="11">
    <source>
        <dbReference type="Proteomes" id="UP000011116"/>
    </source>
</evidence>
<keyword evidence="5" id="KW-0238">DNA-binding</keyword>
<keyword evidence="7" id="KW-0539">Nucleus</keyword>
<organism evidence="10 11">
    <name type="scientific">Hordeum vulgare subsp. vulgare</name>
    <name type="common">Domesticated barley</name>
    <dbReference type="NCBI Taxonomy" id="112509"/>
    <lineage>
        <taxon>Eukaryota</taxon>
        <taxon>Viridiplantae</taxon>
        <taxon>Streptophyta</taxon>
        <taxon>Embryophyta</taxon>
        <taxon>Tracheophyta</taxon>
        <taxon>Spermatophyta</taxon>
        <taxon>Magnoliopsida</taxon>
        <taxon>Liliopsida</taxon>
        <taxon>Poales</taxon>
        <taxon>Poaceae</taxon>
        <taxon>BOP clade</taxon>
        <taxon>Pooideae</taxon>
        <taxon>Triticodae</taxon>
        <taxon>Triticeae</taxon>
        <taxon>Hordeinae</taxon>
        <taxon>Hordeum</taxon>
    </lineage>
</organism>
<reference evidence="11" key="1">
    <citation type="journal article" date="2012" name="Nature">
        <title>A physical, genetic and functional sequence assembly of the barley genome.</title>
        <authorList>
            <consortium name="The International Barley Genome Sequencing Consortium"/>
            <person name="Mayer K.F."/>
            <person name="Waugh R."/>
            <person name="Brown J.W."/>
            <person name="Schulman A."/>
            <person name="Langridge P."/>
            <person name="Platzer M."/>
            <person name="Fincher G.B."/>
            <person name="Muehlbauer G.J."/>
            <person name="Sato K."/>
            <person name="Close T.J."/>
            <person name="Wise R.P."/>
            <person name="Stein N."/>
        </authorList>
    </citation>
    <scope>NUCLEOTIDE SEQUENCE [LARGE SCALE GENOMIC DNA]</scope>
    <source>
        <strain evidence="11">cv. Morex</strain>
    </source>
</reference>
<dbReference type="GO" id="GO:0005634">
    <property type="term" value="C:nucleus"/>
    <property type="evidence" value="ECO:0000318"/>
    <property type="project" value="GO_Central"/>
</dbReference>
<dbReference type="Gene3D" id="1.10.10.60">
    <property type="entry name" value="Homeodomain-like"/>
    <property type="match status" value="1"/>
</dbReference>
<keyword evidence="11" id="KW-1185">Reference proteome</keyword>
<evidence type="ECO:0000256" key="8">
    <source>
        <dbReference type="SAM" id="MobiDB-lite"/>
    </source>
</evidence>